<dbReference type="InterPro" id="IPR036047">
    <property type="entry name" value="F-box-like_dom_sf"/>
</dbReference>
<name>A0AAV5SY27_9BILA</name>
<dbReference type="Proteomes" id="UP001432027">
    <property type="component" value="Unassembled WGS sequence"/>
</dbReference>
<dbReference type="PROSITE" id="PS50181">
    <property type="entry name" value="FBOX"/>
    <property type="match status" value="1"/>
</dbReference>
<accession>A0AAV5SY27</accession>
<keyword evidence="3" id="KW-1185">Reference proteome</keyword>
<evidence type="ECO:0000259" key="1">
    <source>
        <dbReference type="PROSITE" id="PS50181"/>
    </source>
</evidence>
<dbReference type="Gene3D" id="1.20.1280.50">
    <property type="match status" value="1"/>
</dbReference>
<feature type="domain" description="F-box" evidence="1">
    <location>
        <begin position="21"/>
        <end position="66"/>
    </location>
</feature>
<evidence type="ECO:0000313" key="2">
    <source>
        <dbReference type="EMBL" id="GMS88070.1"/>
    </source>
</evidence>
<organism evidence="2 3">
    <name type="scientific">Pristionchus entomophagus</name>
    <dbReference type="NCBI Taxonomy" id="358040"/>
    <lineage>
        <taxon>Eukaryota</taxon>
        <taxon>Metazoa</taxon>
        <taxon>Ecdysozoa</taxon>
        <taxon>Nematoda</taxon>
        <taxon>Chromadorea</taxon>
        <taxon>Rhabditida</taxon>
        <taxon>Rhabditina</taxon>
        <taxon>Diplogasteromorpha</taxon>
        <taxon>Diplogasteroidea</taxon>
        <taxon>Neodiplogasteridae</taxon>
        <taxon>Pristionchus</taxon>
    </lineage>
</organism>
<dbReference type="EMBL" id="BTSX01000003">
    <property type="protein sequence ID" value="GMS88070.1"/>
    <property type="molecule type" value="Genomic_DNA"/>
</dbReference>
<evidence type="ECO:0000313" key="3">
    <source>
        <dbReference type="Proteomes" id="UP001432027"/>
    </source>
</evidence>
<dbReference type="SUPFAM" id="SSF81383">
    <property type="entry name" value="F-box domain"/>
    <property type="match status" value="1"/>
</dbReference>
<dbReference type="InterPro" id="IPR001810">
    <property type="entry name" value="F-box_dom"/>
</dbReference>
<comment type="caution">
    <text evidence="2">The sequence shown here is derived from an EMBL/GenBank/DDBJ whole genome shotgun (WGS) entry which is preliminary data.</text>
</comment>
<reference evidence="2" key="1">
    <citation type="submission" date="2023-10" db="EMBL/GenBank/DDBJ databases">
        <title>Genome assembly of Pristionchus species.</title>
        <authorList>
            <person name="Yoshida K."/>
            <person name="Sommer R.J."/>
        </authorList>
    </citation>
    <scope>NUCLEOTIDE SEQUENCE</scope>
    <source>
        <strain evidence="2">RS0144</strain>
    </source>
</reference>
<gene>
    <name evidence="2" type="ORF">PENTCL1PPCAC_10245</name>
</gene>
<proteinExistence type="predicted"/>
<sequence>MGEPSELDQKFDSLRFNQVPLTTFDTLPDDILVGIFGFLNLRDQTRLAACCSRFHSINQSKVAKKLDAVVAFWGERHQYVNTYESYMALKKARCWNRQPTDDYELTIDESFFAHGQTNTLEIKVKPNHDRPYLLLSHLFKTLQYASLDIYFADSERNNALLFRSLISGRKLKDCSLTIKFGRAMFEDIGSTRELLLELPTMKCLQLNWVYWGINSDSLETEVITDGILLYLVDHSTEELIVGEGDCSLQGLLHVHHKLIVSECKHVEVTVRREVAQEFVQKIMRHSYETVQVHQGKLSQHEGNGIAMSRLIITKRQYDINYEFL</sequence>
<dbReference type="Pfam" id="PF12937">
    <property type="entry name" value="F-box-like"/>
    <property type="match status" value="1"/>
</dbReference>
<dbReference type="AlphaFoldDB" id="A0AAV5SY27"/>
<protein>
    <recommendedName>
        <fullName evidence="1">F-box domain-containing protein</fullName>
    </recommendedName>
</protein>